<dbReference type="PANTHER" id="PTHR43861">
    <property type="entry name" value="TRANS-ACONITATE 2-METHYLTRANSFERASE-RELATED"/>
    <property type="match status" value="1"/>
</dbReference>
<comment type="caution">
    <text evidence="4">The sequence shown here is derived from an EMBL/GenBank/DDBJ whole genome shotgun (WGS) entry which is preliminary data.</text>
</comment>
<evidence type="ECO:0000259" key="3">
    <source>
        <dbReference type="Pfam" id="PF13649"/>
    </source>
</evidence>
<evidence type="ECO:0000313" key="4">
    <source>
        <dbReference type="EMBL" id="MCJ2184723.1"/>
    </source>
</evidence>
<evidence type="ECO:0000313" key="5">
    <source>
        <dbReference type="Proteomes" id="UP001162881"/>
    </source>
</evidence>
<protein>
    <submittedName>
        <fullName evidence="4">Class I SAM-dependent methyltransferase</fullName>
    </submittedName>
</protein>
<dbReference type="CDD" id="cd02440">
    <property type="entry name" value="AdoMet_MTases"/>
    <property type="match status" value="1"/>
</dbReference>
<dbReference type="RefSeq" id="WP_244023836.1">
    <property type="nucleotide sequence ID" value="NZ_JALHLF010000136.1"/>
</dbReference>
<name>A0ABT0BI28_9SPHN</name>
<dbReference type="InterPro" id="IPR041698">
    <property type="entry name" value="Methyltransf_25"/>
</dbReference>
<dbReference type="InterPro" id="IPR029063">
    <property type="entry name" value="SAM-dependent_MTases_sf"/>
</dbReference>
<dbReference type="Proteomes" id="UP001162881">
    <property type="component" value="Unassembled WGS sequence"/>
</dbReference>
<keyword evidence="5" id="KW-1185">Reference proteome</keyword>
<reference evidence="4" key="1">
    <citation type="submission" date="2022-03" db="EMBL/GenBank/DDBJ databases">
        <title>Identification of a novel bacterium isolated from mangrove sediments.</title>
        <authorList>
            <person name="Pan X."/>
        </authorList>
    </citation>
    <scope>NUCLEOTIDE SEQUENCE</scope>
    <source>
        <strain evidence="4">B1949</strain>
    </source>
</reference>
<dbReference type="GO" id="GO:0008168">
    <property type="term" value="F:methyltransferase activity"/>
    <property type="evidence" value="ECO:0007669"/>
    <property type="project" value="UniProtKB-KW"/>
</dbReference>
<proteinExistence type="predicted"/>
<feature type="domain" description="Methyltransferase" evidence="3">
    <location>
        <begin position="73"/>
        <end position="165"/>
    </location>
</feature>
<dbReference type="GO" id="GO:0032259">
    <property type="term" value="P:methylation"/>
    <property type="evidence" value="ECO:0007669"/>
    <property type="project" value="UniProtKB-KW"/>
</dbReference>
<organism evidence="4 5">
    <name type="scientific">Novosphingobium organovorum</name>
    <dbReference type="NCBI Taxonomy" id="2930092"/>
    <lineage>
        <taxon>Bacteria</taxon>
        <taxon>Pseudomonadati</taxon>
        <taxon>Pseudomonadota</taxon>
        <taxon>Alphaproteobacteria</taxon>
        <taxon>Sphingomonadales</taxon>
        <taxon>Sphingomonadaceae</taxon>
        <taxon>Novosphingobium</taxon>
    </lineage>
</organism>
<keyword evidence="2" id="KW-0808">Transferase</keyword>
<dbReference type="Gene3D" id="3.40.50.150">
    <property type="entry name" value="Vaccinia Virus protein VP39"/>
    <property type="match status" value="1"/>
</dbReference>
<evidence type="ECO:0000256" key="2">
    <source>
        <dbReference type="ARBA" id="ARBA00022679"/>
    </source>
</evidence>
<dbReference type="EMBL" id="JALHLF010000136">
    <property type="protein sequence ID" value="MCJ2184723.1"/>
    <property type="molecule type" value="Genomic_DNA"/>
</dbReference>
<dbReference type="Pfam" id="PF13649">
    <property type="entry name" value="Methyltransf_25"/>
    <property type="match status" value="1"/>
</dbReference>
<dbReference type="SUPFAM" id="SSF53335">
    <property type="entry name" value="S-adenosyl-L-methionine-dependent methyltransferases"/>
    <property type="match status" value="1"/>
</dbReference>
<evidence type="ECO:0000256" key="1">
    <source>
        <dbReference type="ARBA" id="ARBA00022603"/>
    </source>
</evidence>
<dbReference type="PANTHER" id="PTHR43861:SF1">
    <property type="entry name" value="TRANS-ACONITATE 2-METHYLTRANSFERASE"/>
    <property type="match status" value="1"/>
</dbReference>
<accession>A0ABT0BI28</accession>
<gene>
    <name evidence="4" type="ORF">MTR62_18805</name>
</gene>
<keyword evidence="1 4" id="KW-0489">Methyltransferase</keyword>
<sequence>MGWIEKALMRANRWHFVHSYRTIIAREKRKHPQDRERALMGAIGAASRADFAAQGDAQVAVLRHHGLSDGMAVYDLGCGIGRTAQALLRDGWRGRYTGADILPELVDHLRAQCPGFTAIVQRKLAIAAPDATLDMVFHWSVFTHLYPEECFLYLQDIHRALKPGGRLIFSFLEFEDPAHHTVFQTRTANFAVNGWSSVLDSFLHRDWITLWARQIGFAPPRFTSGSDTADHPAFWQSLAVLDKPAPA</sequence>